<dbReference type="KEGG" id="aaci:ASQ49_13865"/>
<dbReference type="Proteomes" id="UP000075221">
    <property type="component" value="Chromosome"/>
</dbReference>
<dbReference type="EMBL" id="CP014352">
    <property type="protein sequence ID" value="AMS04729.1"/>
    <property type="molecule type" value="Genomic_DNA"/>
</dbReference>
<evidence type="ECO:0000313" key="1">
    <source>
        <dbReference type="EMBL" id="AMS04729.1"/>
    </source>
</evidence>
<dbReference type="Proteomes" id="UP000178666">
    <property type="component" value="Chromosome"/>
</dbReference>
<dbReference type="GeneID" id="88086091"/>
<dbReference type="RefSeq" id="WP_015070560.1">
    <property type="nucleotide sequence ID" value="NZ_CP013126.1"/>
</dbReference>
<accession>A0A142KF41</accession>
<sequence length="175" mass="18765">MARAFSGDRGPDPQAVVGVAAVIGVDHPHVLAWGTGRHGDTRITVVAVDEGLAIVDDDGTADAVAWHEVVRGGWRAKTSSLYWAFLDGSQDSVTLERPGDLPAVFNDRVTASIVVREPLDVEGGRVTVAGRRRLGSLGDGTIQWTAVADGDADLTDPVTESRVLETTERLRQEWR</sequence>
<evidence type="ECO:0000313" key="2">
    <source>
        <dbReference type="EMBL" id="AOZ46219.1"/>
    </source>
</evidence>
<evidence type="ECO:0000313" key="4">
    <source>
        <dbReference type="Proteomes" id="UP000178666"/>
    </source>
</evidence>
<keyword evidence="4" id="KW-1185">Reference proteome</keyword>
<dbReference type="OrthoDB" id="5144898at2"/>
<reference evidence="1 3" key="2">
    <citation type="submission" date="2016-02" db="EMBL/GenBank/DDBJ databases">
        <title>Complete Genome Sequence of Propionibacterium acidipropionici ATCC 55737.</title>
        <authorList>
            <person name="Luna Flores C.H."/>
            <person name="Nielsen L.K."/>
            <person name="Marcellin E."/>
        </authorList>
    </citation>
    <scope>NUCLEOTIDE SEQUENCE [LARGE SCALE GENOMIC DNA]</scope>
    <source>
        <strain evidence="1 3">ATCC 55737</strain>
    </source>
</reference>
<gene>
    <name evidence="2" type="ORF">A8L58_05210</name>
    <name evidence="1" type="ORF">AXH35_03745</name>
</gene>
<dbReference type="AlphaFoldDB" id="A0A142KF41"/>
<dbReference type="EMBL" id="CP015970">
    <property type="protein sequence ID" value="AOZ46219.1"/>
    <property type="molecule type" value="Genomic_DNA"/>
</dbReference>
<organism evidence="1 3">
    <name type="scientific">Acidipropionibacterium acidipropionici</name>
    <dbReference type="NCBI Taxonomy" id="1748"/>
    <lineage>
        <taxon>Bacteria</taxon>
        <taxon>Bacillati</taxon>
        <taxon>Actinomycetota</taxon>
        <taxon>Actinomycetes</taxon>
        <taxon>Propionibacteriales</taxon>
        <taxon>Propionibacteriaceae</taxon>
        <taxon>Acidipropionibacterium</taxon>
    </lineage>
</organism>
<name>A0A142KF41_9ACTN</name>
<reference evidence="2 4" key="1">
    <citation type="journal article" date="2016" name="Plant Dis.">
        <title>Improved production of propionic acid using genome shuffling.</title>
        <authorList>
            <person name="Luna-Flores C.H."/>
            <person name="Palfreyman R.W."/>
            <person name="Kromer J.O."/>
            <person name="Nielsen L.K."/>
            <person name="Marcellin E."/>
        </authorList>
    </citation>
    <scope>NUCLEOTIDE SEQUENCE [LARGE SCALE GENOMIC DNA]</scope>
    <source>
        <strain evidence="2 4">F3E8</strain>
    </source>
</reference>
<dbReference type="OMA" id="GWENIQN"/>
<evidence type="ECO:0000313" key="3">
    <source>
        <dbReference type="Proteomes" id="UP000075221"/>
    </source>
</evidence>
<proteinExistence type="predicted"/>
<protein>
    <submittedName>
        <fullName evidence="1">Uncharacterized protein</fullName>
    </submittedName>
</protein>